<protein>
    <submittedName>
        <fullName evidence="1">Uncharacterized protein</fullName>
    </submittedName>
</protein>
<keyword evidence="2" id="KW-1185">Reference proteome</keyword>
<sequence>MQALEPQVLPRIQAVGSVASPILLPMSATGPVPLNVTVASDSASPKASSAFTLIPAVMEVEKDGTPPDFKPIQPWDLAHPIPVYSETSSKKLPCFYDASTQEYWLFTIEGAVLLHKTPKVVLKKRHAVQVLGRLSSPFRGASSFFDYWESKSEIGYLHYTSYLRSSLEGLEGHKCDLSWHCGNNIIYCSKCTSYRFPTDTNTTDTLTFGPPIPIGRITVSPNVARALITHCLQPKQKHFGNQRAYDVLSKCFHKPTLDSIPIPQSYMVANLLRDSLFVVVGHPRAVSMGQGRPENWAEHFADELGPQFGAGGEIAAGAVIVGTGAAAGLGVSEVLLGI</sequence>
<name>A0ABR4G3H8_9EURO</name>
<dbReference type="Proteomes" id="UP001610563">
    <property type="component" value="Unassembled WGS sequence"/>
</dbReference>
<evidence type="ECO:0000313" key="1">
    <source>
        <dbReference type="EMBL" id="KAL2793542.1"/>
    </source>
</evidence>
<gene>
    <name evidence="1" type="ORF">BJX66DRAFT_351684</name>
</gene>
<proteinExistence type="predicted"/>
<accession>A0ABR4G3H8</accession>
<organism evidence="1 2">
    <name type="scientific">Aspergillus keveii</name>
    <dbReference type="NCBI Taxonomy" id="714993"/>
    <lineage>
        <taxon>Eukaryota</taxon>
        <taxon>Fungi</taxon>
        <taxon>Dikarya</taxon>
        <taxon>Ascomycota</taxon>
        <taxon>Pezizomycotina</taxon>
        <taxon>Eurotiomycetes</taxon>
        <taxon>Eurotiomycetidae</taxon>
        <taxon>Eurotiales</taxon>
        <taxon>Aspergillaceae</taxon>
        <taxon>Aspergillus</taxon>
        <taxon>Aspergillus subgen. Nidulantes</taxon>
    </lineage>
</organism>
<evidence type="ECO:0000313" key="2">
    <source>
        <dbReference type="Proteomes" id="UP001610563"/>
    </source>
</evidence>
<reference evidence="1 2" key="1">
    <citation type="submission" date="2024-07" db="EMBL/GenBank/DDBJ databases">
        <title>Section-level genome sequencing and comparative genomics of Aspergillus sections Usti and Cavernicolus.</title>
        <authorList>
            <consortium name="Lawrence Berkeley National Laboratory"/>
            <person name="Nybo J.L."/>
            <person name="Vesth T.C."/>
            <person name="Theobald S."/>
            <person name="Frisvad J.C."/>
            <person name="Larsen T.O."/>
            <person name="Kjaerboelling I."/>
            <person name="Rothschild-Mancinelli K."/>
            <person name="Lyhne E.K."/>
            <person name="Kogle M.E."/>
            <person name="Barry K."/>
            <person name="Clum A."/>
            <person name="Na H."/>
            <person name="Ledsgaard L."/>
            <person name="Lin J."/>
            <person name="Lipzen A."/>
            <person name="Kuo A."/>
            <person name="Riley R."/>
            <person name="Mondo S."/>
            <person name="Labutti K."/>
            <person name="Haridas S."/>
            <person name="Pangalinan J."/>
            <person name="Salamov A.A."/>
            <person name="Simmons B.A."/>
            <person name="Magnuson J.K."/>
            <person name="Chen J."/>
            <person name="Drula E."/>
            <person name="Henrissat B."/>
            <person name="Wiebenga A."/>
            <person name="Lubbers R.J."/>
            <person name="Gomes A.C."/>
            <person name="Makela M.R."/>
            <person name="Stajich J."/>
            <person name="Grigoriev I.V."/>
            <person name="Mortensen U.H."/>
            <person name="De Vries R.P."/>
            <person name="Baker S.E."/>
            <person name="Andersen M.R."/>
        </authorList>
    </citation>
    <scope>NUCLEOTIDE SEQUENCE [LARGE SCALE GENOMIC DNA]</scope>
    <source>
        <strain evidence="1 2">CBS 209.92</strain>
    </source>
</reference>
<dbReference type="EMBL" id="JBFTWV010000056">
    <property type="protein sequence ID" value="KAL2793542.1"/>
    <property type="molecule type" value="Genomic_DNA"/>
</dbReference>
<comment type="caution">
    <text evidence="1">The sequence shown here is derived from an EMBL/GenBank/DDBJ whole genome shotgun (WGS) entry which is preliminary data.</text>
</comment>